<reference evidence="1 2" key="2">
    <citation type="submission" date="2024-03" db="EMBL/GenBank/DDBJ databases">
        <title>The Genome Sequence of Enterococcus sp. DIV0727d.</title>
        <authorList>
            <consortium name="The Broad Institute Genomics Platform"/>
            <consortium name="The Broad Institute Microbial Omics Core"/>
            <consortium name="The Broad Institute Genomic Center for Infectious Diseases"/>
            <person name="Earl A."/>
            <person name="Manson A."/>
            <person name="Gilmore M."/>
            <person name="Schwartman J."/>
            <person name="Shea T."/>
            <person name="Abouelleil A."/>
            <person name="Cao P."/>
            <person name="Chapman S."/>
            <person name="Cusick C."/>
            <person name="Young S."/>
            <person name="Neafsey D."/>
            <person name="Nusbaum C."/>
            <person name="Birren B."/>
        </authorList>
    </citation>
    <scope>NUCLEOTIDE SEQUENCE [LARGE SCALE GENOMIC DNA]</scope>
    <source>
        <strain evidence="1 2">12C11_DIV0727</strain>
    </source>
</reference>
<accession>A0ABZ2T642</accession>
<evidence type="ECO:0000313" key="1">
    <source>
        <dbReference type="EMBL" id="WYJ86353.1"/>
    </source>
</evidence>
<reference evidence="2" key="1">
    <citation type="submission" date="2017-05" db="EMBL/GenBank/DDBJ databases">
        <title>The Genome Sequence of EEnterococcus faecalis 9F2_4866.</title>
        <authorList>
            <consortium name="The Broad Institute Genomics Platform"/>
            <consortium name="The Broad Institute Genomic Center for Infectious Diseases"/>
            <person name="Earl A."/>
            <person name="Manson A."/>
            <person name="Schwartman J."/>
            <person name="Gilmore M."/>
            <person name="Abouelleil A."/>
            <person name="Cao P."/>
            <person name="Chapman S."/>
            <person name="Cusick C."/>
            <person name="Shea T."/>
            <person name="Young S."/>
            <person name="Neafsey D."/>
            <person name="Nusbaum C."/>
            <person name="Birren B."/>
        </authorList>
    </citation>
    <scope>NUCLEOTIDE SEQUENCE [LARGE SCALE GENOMIC DNA]</scope>
    <source>
        <strain evidence="2">12C11_DIV0727</strain>
    </source>
</reference>
<dbReference type="EMBL" id="CP147248">
    <property type="protein sequence ID" value="WYJ86353.1"/>
    <property type="molecule type" value="Genomic_DNA"/>
</dbReference>
<organism evidence="1 2">
    <name type="scientific">Candidatus Enterococcus lemimoniae</name>
    <dbReference type="NCBI Taxonomy" id="1834167"/>
    <lineage>
        <taxon>Bacteria</taxon>
        <taxon>Bacillati</taxon>
        <taxon>Bacillota</taxon>
        <taxon>Bacilli</taxon>
        <taxon>Lactobacillales</taxon>
        <taxon>Enterococcaceae</taxon>
        <taxon>Enterococcus</taxon>
    </lineage>
</organism>
<keyword evidence="2" id="KW-1185">Reference proteome</keyword>
<gene>
    <name evidence="1" type="ORF">A5866_001431</name>
</gene>
<evidence type="ECO:0000313" key="2">
    <source>
        <dbReference type="Proteomes" id="UP000195080"/>
    </source>
</evidence>
<dbReference type="RefSeq" id="WP_254907522.1">
    <property type="nucleotide sequence ID" value="NZ_CP147248.1"/>
</dbReference>
<name>A0ABZ2T642_9ENTE</name>
<proteinExistence type="predicted"/>
<protein>
    <submittedName>
        <fullName evidence="1">Uncharacterized protein</fullName>
    </submittedName>
</protein>
<sequence length="47" mass="5185">MLKAYIPNGITQLGPVSLTRISSTGVQTPVLGTQLLTDSNLNMQYWY</sequence>
<dbReference type="Proteomes" id="UP000195080">
    <property type="component" value="Chromosome"/>
</dbReference>